<accession>A0A9W8ILC1</accession>
<evidence type="ECO:0000256" key="2">
    <source>
        <dbReference type="SAM" id="MobiDB-lite"/>
    </source>
</evidence>
<evidence type="ECO:0000313" key="3">
    <source>
        <dbReference type="EMBL" id="KAJ2861693.1"/>
    </source>
</evidence>
<feature type="compositionally biased region" description="Polar residues" evidence="2">
    <location>
        <begin position="387"/>
        <end position="397"/>
    </location>
</feature>
<name>A0A9W8ILC1_9FUNG</name>
<dbReference type="GO" id="GO:0032300">
    <property type="term" value="C:mismatch repair complex"/>
    <property type="evidence" value="ECO:0007669"/>
    <property type="project" value="InterPro"/>
</dbReference>
<keyword evidence="4" id="KW-1185">Reference proteome</keyword>
<dbReference type="InterPro" id="IPR036890">
    <property type="entry name" value="HATPase_C_sf"/>
</dbReference>
<dbReference type="GO" id="GO:0140664">
    <property type="term" value="F:ATP-dependent DNA damage sensor activity"/>
    <property type="evidence" value="ECO:0007669"/>
    <property type="project" value="InterPro"/>
</dbReference>
<keyword evidence="3" id="KW-0067">ATP-binding</keyword>
<proteinExistence type="inferred from homology"/>
<protein>
    <submittedName>
        <fullName evidence="3">ATP-binding mismatch repair protein</fullName>
    </submittedName>
</protein>
<dbReference type="InterPro" id="IPR038973">
    <property type="entry name" value="MutL/Mlh/Pms-like"/>
</dbReference>
<dbReference type="EMBL" id="JANBUY010000208">
    <property type="protein sequence ID" value="KAJ2861693.1"/>
    <property type="molecule type" value="Genomic_DNA"/>
</dbReference>
<dbReference type="SUPFAM" id="SSF55874">
    <property type="entry name" value="ATPase domain of HSP90 chaperone/DNA topoisomerase II/histidine kinase"/>
    <property type="match status" value="1"/>
</dbReference>
<sequence length="542" mass="58728">MPATNSKGIQALAADTARHIQSAYEAPSILQIVQALVSDNGCGIEQNSLKLLAQHGCTSKATSVGCGNALAAVLSVSAQLKIYTRTVDEDAATMLILDSNRQVVDRSFIAGNLGTTVTVLQPLSKLPVRYEIAKSQGARNKKDVRHWLTLYYLANYHIATTLVFVGANQGPQIRSTGLSHLSSLSLNNVVMSVCGASCGASIVEVKFPNALQPSNTPRTIKHKQLDGVSFEGVFCKPGCEITNESRLPKFGISINGAVCKADVLPGLLERLLVAYPTTVRGKAIQHFVGILNLVVSPTKLDISLREPSIQRQFEVECIEAAIAEEVISVLQRHSNPTEMSIVRAPVAHKYNPSALPTQSLAQWPVNRREVGQPNGSTQPSRKRKAKQQQNTNRPCSDQRSKMPWSQSQLQLQLQLLPNNIIAPESIAKSVPNCAPCSDTMDIPRVSWTSHSPELDSILSSGQTGRVLCIVLTNGTVCSVSTYKSLPAGHGDEVSVYLIWTADILLAMDAYCLPPLLDLTDSSIIRLKPEFKSRVCMALINNH</sequence>
<comment type="similarity">
    <text evidence="1">Belongs to the DNA mismatch repair MutL/HexB family.</text>
</comment>
<dbReference type="GO" id="GO:0006298">
    <property type="term" value="P:mismatch repair"/>
    <property type="evidence" value="ECO:0007669"/>
    <property type="project" value="InterPro"/>
</dbReference>
<comment type="caution">
    <text evidence="3">The sequence shown here is derived from an EMBL/GenBank/DDBJ whole genome shotgun (WGS) entry which is preliminary data.</text>
</comment>
<dbReference type="GO" id="GO:0005524">
    <property type="term" value="F:ATP binding"/>
    <property type="evidence" value="ECO:0007669"/>
    <property type="project" value="UniProtKB-KW"/>
</dbReference>
<organism evidence="3 4">
    <name type="scientific">Coemansia aciculifera</name>
    <dbReference type="NCBI Taxonomy" id="417176"/>
    <lineage>
        <taxon>Eukaryota</taxon>
        <taxon>Fungi</taxon>
        <taxon>Fungi incertae sedis</taxon>
        <taxon>Zoopagomycota</taxon>
        <taxon>Kickxellomycotina</taxon>
        <taxon>Kickxellomycetes</taxon>
        <taxon>Kickxellales</taxon>
        <taxon>Kickxellaceae</taxon>
        <taxon>Coemansia</taxon>
    </lineage>
</organism>
<dbReference type="PANTHER" id="PTHR10073:SF12">
    <property type="entry name" value="DNA MISMATCH REPAIR PROTEIN MLH1"/>
    <property type="match status" value="1"/>
</dbReference>
<dbReference type="Gene3D" id="3.30.565.10">
    <property type="entry name" value="Histidine kinase-like ATPase, C-terminal domain"/>
    <property type="match status" value="1"/>
</dbReference>
<evidence type="ECO:0000313" key="4">
    <source>
        <dbReference type="Proteomes" id="UP001140074"/>
    </source>
</evidence>
<keyword evidence="3" id="KW-0547">Nucleotide-binding</keyword>
<dbReference type="Proteomes" id="UP001140074">
    <property type="component" value="Unassembled WGS sequence"/>
</dbReference>
<reference evidence="3" key="1">
    <citation type="submission" date="2022-07" db="EMBL/GenBank/DDBJ databases">
        <title>Phylogenomic reconstructions and comparative analyses of Kickxellomycotina fungi.</title>
        <authorList>
            <person name="Reynolds N.K."/>
            <person name="Stajich J.E."/>
            <person name="Barry K."/>
            <person name="Grigoriev I.V."/>
            <person name="Crous P."/>
            <person name="Smith M.E."/>
        </authorList>
    </citation>
    <scope>NUCLEOTIDE SEQUENCE</scope>
    <source>
        <strain evidence="3">RSA 476</strain>
    </source>
</reference>
<dbReference type="GO" id="GO:0016887">
    <property type="term" value="F:ATP hydrolysis activity"/>
    <property type="evidence" value="ECO:0007669"/>
    <property type="project" value="InterPro"/>
</dbReference>
<evidence type="ECO:0000256" key="1">
    <source>
        <dbReference type="ARBA" id="ARBA00006082"/>
    </source>
</evidence>
<dbReference type="AlphaFoldDB" id="A0A9W8ILC1"/>
<dbReference type="PANTHER" id="PTHR10073">
    <property type="entry name" value="DNA MISMATCH REPAIR PROTEIN MLH, PMS, MUTL"/>
    <property type="match status" value="1"/>
</dbReference>
<feature type="region of interest" description="Disordered" evidence="2">
    <location>
        <begin position="361"/>
        <end position="401"/>
    </location>
</feature>
<gene>
    <name evidence="3" type="primary">PMS1_2</name>
    <name evidence="3" type="ORF">GGH94_004746</name>
</gene>